<evidence type="ECO:0000313" key="5">
    <source>
        <dbReference type="EMBL" id="MEI4463723.1"/>
    </source>
</evidence>
<dbReference type="Gene3D" id="3.40.50.300">
    <property type="entry name" value="P-loop containing nucleotide triphosphate hydrolases"/>
    <property type="match status" value="1"/>
</dbReference>
<evidence type="ECO:0000256" key="1">
    <source>
        <dbReference type="ARBA" id="ARBA00022448"/>
    </source>
</evidence>
<organism evidence="5 6">
    <name type="scientific">Exiguobacterium indicum</name>
    <dbReference type="NCBI Taxonomy" id="296995"/>
    <lineage>
        <taxon>Bacteria</taxon>
        <taxon>Bacillati</taxon>
        <taxon>Bacillota</taxon>
        <taxon>Bacilli</taxon>
        <taxon>Bacillales</taxon>
        <taxon>Bacillales Family XII. Incertae Sedis</taxon>
        <taxon>Exiguobacterium</taxon>
    </lineage>
</organism>
<dbReference type="Proteomes" id="UP001387110">
    <property type="component" value="Unassembled WGS sequence"/>
</dbReference>
<feature type="domain" description="ABC transporter" evidence="4">
    <location>
        <begin position="1"/>
        <end position="227"/>
    </location>
</feature>
<dbReference type="EMBL" id="JBAWKY010000006">
    <property type="protein sequence ID" value="MEI4463723.1"/>
    <property type="molecule type" value="Genomic_DNA"/>
</dbReference>
<dbReference type="SUPFAM" id="SSF52540">
    <property type="entry name" value="P-loop containing nucleoside triphosphate hydrolases"/>
    <property type="match status" value="1"/>
</dbReference>
<evidence type="ECO:0000256" key="2">
    <source>
        <dbReference type="ARBA" id="ARBA00022741"/>
    </source>
</evidence>
<sequence>MYIKGLNYRYPKSGRDTLKDVSFRLDQNKLNVLIGLNGAGKTTLFDCMTQTLSVSHGEVHLPDISETLYLTQNIFYSSELYGKDMTMFIGRLAELDGFKDPETYLVGLGTDRERELFLHLWGMKLGKMSVGERKWLFVILLARIDRKLYIFDEPTSGVDPSSRKNIMSTLGNIVGGDSTCLISTHQLHDLQHVPSNVIFLHDGRVLYQGDFQDWLDRFDTNDPDEAFVEMIDSYIPLPQ</sequence>
<dbReference type="InterPro" id="IPR051782">
    <property type="entry name" value="ABC_Transporter_VariousFunc"/>
</dbReference>
<name>A0ABU8ENE7_9BACL</name>
<dbReference type="RefSeq" id="WP_336449588.1">
    <property type="nucleotide sequence ID" value="NZ_JBAWKY010000006.1"/>
</dbReference>
<dbReference type="PROSITE" id="PS50893">
    <property type="entry name" value="ABC_TRANSPORTER_2"/>
    <property type="match status" value="1"/>
</dbReference>
<evidence type="ECO:0000259" key="4">
    <source>
        <dbReference type="PROSITE" id="PS50893"/>
    </source>
</evidence>
<dbReference type="InterPro" id="IPR003439">
    <property type="entry name" value="ABC_transporter-like_ATP-bd"/>
</dbReference>
<dbReference type="PANTHER" id="PTHR42939">
    <property type="entry name" value="ABC TRANSPORTER ATP-BINDING PROTEIN ALBC-RELATED"/>
    <property type="match status" value="1"/>
</dbReference>
<keyword evidence="3" id="KW-0067">ATP-binding</keyword>
<keyword evidence="2" id="KW-0547">Nucleotide-binding</keyword>
<dbReference type="PANTHER" id="PTHR42939:SF1">
    <property type="entry name" value="ABC TRANSPORTER ATP-BINDING PROTEIN ALBC-RELATED"/>
    <property type="match status" value="1"/>
</dbReference>
<accession>A0ABU8ENE7</accession>
<evidence type="ECO:0000313" key="6">
    <source>
        <dbReference type="Proteomes" id="UP001387110"/>
    </source>
</evidence>
<comment type="caution">
    <text evidence="5">The sequence shown here is derived from an EMBL/GenBank/DDBJ whole genome shotgun (WGS) entry which is preliminary data.</text>
</comment>
<keyword evidence="1" id="KW-0813">Transport</keyword>
<reference evidence="5 6" key="1">
    <citation type="submission" date="2023-12" db="EMBL/GenBank/DDBJ databases">
        <authorList>
            <person name="Easwaran N."/>
            <person name="Lazarus H.P.S."/>
        </authorList>
    </citation>
    <scope>NUCLEOTIDE SEQUENCE [LARGE SCALE GENOMIC DNA]</scope>
    <source>
        <strain evidence="5 6">VIT-2023</strain>
    </source>
</reference>
<keyword evidence="6" id="KW-1185">Reference proteome</keyword>
<proteinExistence type="predicted"/>
<gene>
    <name evidence="5" type="ORF">SZL87_14955</name>
</gene>
<protein>
    <submittedName>
        <fullName evidence="5">AAA family ATPase</fullName>
    </submittedName>
</protein>
<dbReference type="Pfam" id="PF00005">
    <property type="entry name" value="ABC_tran"/>
    <property type="match status" value="1"/>
</dbReference>
<dbReference type="InterPro" id="IPR027417">
    <property type="entry name" value="P-loop_NTPase"/>
</dbReference>
<evidence type="ECO:0000256" key="3">
    <source>
        <dbReference type="ARBA" id="ARBA00022840"/>
    </source>
</evidence>